<feature type="transmembrane region" description="Helical" evidence="3">
    <location>
        <begin position="79"/>
        <end position="96"/>
    </location>
</feature>
<comment type="caution">
    <text evidence="4">The sequence shown here is derived from an EMBL/GenBank/DDBJ whole genome shotgun (WGS) entry which is preliminary data.</text>
</comment>
<feature type="transmembrane region" description="Helical" evidence="3">
    <location>
        <begin position="195"/>
        <end position="213"/>
    </location>
</feature>
<proteinExistence type="inferred from homology"/>
<gene>
    <name evidence="4" type="ORF">ACFQ2S_17730</name>
</gene>
<dbReference type="InterPro" id="IPR000462">
    <property type="entry name" value="CDP-OH_P_trans"/>
</dbReference>
<dbReference type="RefSeq" id="WP_386076503.1">
    <property type="nucleotide sequence ID" value="NZ_JBHTJT010000039.1"/>
</dbReference>
<feature type="transmembrane region" description="Helical" evidence="3">
    <location>
        <begin position="53"/>
        <end position="73"/>
    </location>
</feature>
<organism evidence="4 5">
    <name type="scientific">Tropicimonas aquimaris</name>
    <dbReference type="NCBI Taxonomy" id="914152"/>
    <lineage>
        <taxon>Bacteria</taxon>
        <taxon>Pseudomonadati</taxon>
        <taxon>Pseudomonadota</taxon>
        <taxon>Alphaproteobacteria</taxon>
        <taxon>Rhodobacterales</taxon>
        <taxon>Roseobacteraceae</taxon>
        <taxon>Tropicimonas</taxon>
    </lineage>
</organism>
<keyword evidence="1 2" id="KW-0808">Transferase</keyword>
<keyword evidence="3" id="KW-0812">Transmembrane</keyword>
<protein>
    <submittedName>
        <fullName evidence="4">CDP-alcohol phosphatidyltransferase family protein</fullName>
        <ecNumber evidence="4">2.7.8.-</ecNumber>
    </submittedName>
</protein>
<keyword evidence="3" id="KW-1133">Transmembrane helix</keyword>
<keyword evidence="3" id="KW-0472">Membrane</keyword>
<dbReference type="Pfam" id="PF01066">
    <property type="entry name" value="CDP-OH_P_transf"/>
    <property type="match status" value="1"/>
</dbReference>
<feature type="transmembrane region" description="Helical" evidence="3">
    <location>
        <begin position="140"/>
        <end position="159"/>
    </location>
</feature>
<keyword evidence="5" id="KW-1185">Reference proteome</keyword>
<name>A0ABW3IU01_9RHOB</name>
<evidence type="ECO:0000256" key="3">
    <source>
        <dbReference type="SAM" id="Phobius"/>
    </source>
</evidence>
<dbReference type="InterPro" id="IPR043130">
    <property type="entry name" value="CDP-OH_PTrfase_TM_dom"/>
</dbReference>
<comment type="similarity">
    <text evidence="2">Belongs to the CDP-alcohol phosphatidyltransferase class-I family.</text>
</comment>
<dbReference type="EMBL" id="JBHTJT010000039">
    <property type="protein sequence ID" value="MFD0981481.1"/>
    <property type="molecule type" value="Genomic_DNA"/>
</dbReference>
<dbReference type="InterPro" id="IPR048254">
    <property type="entry name" value="CDP_ALCOHOL_P_TRANSF_CS"/>
</dbReference>
<dbReference type="PROSITE" id="PS00379">
    <property type="entry name" value="CDP_ALCOHOL_P_TRANSF"/>
    <property type="match status" value="1"/>
</dbReference>
<reference evidence="5" key="1">
    <citation type="journal article" date="2019" name="Int. J. Syst. Evol. Microbiol.">
        <title>The Global Catalogue of Microorganisms (GCM) 10K type strain sequencing project: providing services to taxonomists for standard genome sequencing and annotation.</title>
        <authorList>
            <consortium name="The Broad Institute Genomics Platform"/>
            <consortium name="The Broad Institute Genome Sequencing Center for Infectious Disease"/>
            <person name="Wu L."/>
            <person name="Ma J."/>
        </authorList>
    </citation>
    <scope>NUCLEOTIDE SEQUENCE [LARGE SCALE GENOMIC DNA]</scope>
    <source>
        <strain evidence="5">CCUG 60524</strain>
    </source>
</reference>
<sequence length="224" mass="23707">MLAVMGGAFVVLTMTPHLSGEFGIAIALMTFCIGASIAAAGMHRFYHHEQFGMCNLITTGRLALTSALAGMTASPPELLSVHMWLAVGVAVVALALDGVDGWSARRAGLVSPFGARFDIEVDSFFALVLALLAYRTGQAGPWIIALGLPRYLFVMAGFIWPQLTVGLPASFSRKAVCVFQIGVLVSVLVPVLPSSVITFSAALAAIALAWSFLRDLRWLIAAGR</sequence>
<evidence type="ECO:0000256" key="1">
    <source>
        <dbReference type="ARBA" id="ARBA00022679"/>
    </source>
</evidence>
<evidence type="ECO:0000313" key="5">
    <source>
        <dbReference type="Proteomes" id="UP001597108"/>
    </source>
</evidence>
<dbReference type="GO" id="GO:0016740">
    <property type="term" value="F:transferase activity"/>
    <property type="evidence" value="ECO:0007669"/>
    <property type="project" value="UniProtKB-KW"/>
</dbReference>
<dbReference type="Proteomes" id="UP001597108">
    <property type="component" value="Unassembled WGS sequence"/>
</dbReference>
<dbReference type="Gene3D" id="1.20.120.1760">
    <property type="match status" value="1"/>
</dbReference>
<feature type="transmembrane region" description="Helical" evidence="3">
    <location>
        <begin position="22"/>
        <end position="41"/>
    </location>
</feature>
<evidence type="ECO:0000256" key="2">
    <source>
        <dbReference type="RuleBase" id="RU003750"/>
    </source>
</evidence>
<dbReference type="EC" id="2.7.8.-" evidence="4"/>
<evidence type="ECO:0000313" key="4">
    <source>
        <dbReference type="EMBL" id="MFD0981481.1"/>
    </source>
</evidence>
<accession>A0ABW3IU01</accession>